<evidence type="ECO:0000313" key="2">
    <source>
        <dbReference type="EMBL" id="GAQ79403.1"/>
    </source>
</evidence>
<feature type="transmembrane region" description="Helical" evidence="1">
    <location>
        <begin position="120"/>
        <end position="138"/>
    </location>
</feature>
<name>A0A0U9HHY0_KLENI</name>
<organism evidence="2 3">
    <name type="scientific">Klebsormidium nitens</name>
    <name type="common">Green alga</name>
    <name type="synonym">Ulothrix nitens</name>
    <dbReference type="NCBI Taxonomy" id="105231"/>
    <lineage>
        <taxon>Eukaryota</taxon>
        <taxon>Viridiplantae</taxon>
        <taxon>Streptophyta</taxon>
        <taxon>Klebsormidiophyceae</taxon>
        <taxon>Klebsormidiales</taxon>
        <taxon>Klebsormidiaceae</taxon>
        <taxon>Klebsormidium</taxon>
    </lineage>
</organism>
<proteinExistence type="predicted"/>
<gene>
    <name evidence="2" type="ORF">KFL_000300010</name>
</gene>
<keyword evidence="1" id="KW-0812">Transmembrane</keyword>
<feature type="transmembrane region" description="Helical" evidence="1">
    <location>
        <begin position="233"/>
        <end position="257"/>
    </location>
</feature>
<feature type="transmembrane region" description="Helical" evidence="1">
    <location>
        <begin position="69"/>
        <end position="99"/>
    </location>
</feature>
<reference evidence="2 3" key="1">
    <citation type="journal article" date="2014" name="Nat. Commun.">
        <title>Klebsormidium flaccidum genome reveals primary factors for plant terrestrial adaptation.</title>
        <authorList>
            <person name="Hori K."/>
            <person name="Maruyama F."/>
            <person name="Fujisawa T."/>
            <person name="Togashi T."/>
            <person name="Yamamoto N."/>
            <person name="Seo M."/>
            <person name="Sato S."/>
            <person name="Yamada T."/>
            <person name="Mori H."/>
            <person name="Tajima N."/>
            <person name="Moriyama T."/>
            <person name="Ikeuchi M."/>
            <person name="Watanabe M."/>
            <person name="Wada H."/>
            <person name="Kobayashi K."/>
            <person name="Saito M."/>
            <person name="Masuda T."/>
            <person name="Sasaki-Sekimoto Y."/>
            <person name="Mashiguchi K."/>
            <person name="Awai K."/>
            <person name="Shimojima M."/>
            <person name="Masuda S."/>
            <person name="Iwai M."/>
            <person name="Nobusawa T."/>
            <person name="Narise T."/>
            <person name="Kondo S."/>
            <person name="Saito H."/>
            <person name="Sato R."/>
            <person name="Murakawa M."/>
            <person name="Ihara Y."/>
            <person name="Oshima-Yamada Y."/>
            <person name="Ohtaka K."/>
            <person name="Satoh M."/>
            <person name="Sonobe K."/>
            <person name="Ishii M."/>
            <person name="Ohtani R."/>
            <person name="Kanamori-Sato M."/>
            <person name="Honoki R."/>
            <person name="Miyazaki D."/>
            <person name="Mochizuki H."/>
            <person name="Umetsu J."/>
            <person name="Higashi K."/>
            <person name="Shibata D."/>
            <person name="Kamiya Y."/>
            <person name="Sato N."/>
            <person name="Nakamura Y."/>
            <person name="Tabata S."/>
            <person name="Ida S."/>
            <person name="Kurokawa K."/>
            <person name="Ohta H."/>
        </authorList>
    </citation>
    <scope>NUCLEOTIDE SEQUENCE [LARGE SCALE GENOMIC DNA]</scope>
    <source>
        <strain evidence="2 3">NIES-2285</strain>
    </source>
</reference>
<sequence length="290" mass="31586">MGWYSNWTNPVLEGRKPQPLQVIKCQSLPLGATFDFYQVQAPGKACELPPPLVSSIVHRKHIVSAGVDWLIYVCVYLSLEWGVTFAAFCVLLLVVLIVLCGHIRAGRGDEPTPKGFFKPYAWALLAALVASLVPVGFLTGSAAHCLWPQTRIEYKGPVSLPDPNQGLNQYLAFALGEGSLSLQLCTTNNLAFYIRFPASCVRVGEPYGELQPDLPKAASEHDAHPCSEGNKELLVFCLVQRGIGTGVVLLIVAVVGYRAIMRKVRSLNITLSKPRVTPVSSTREDEADAV</sequence>
<dbReference type="EMBL" id="DF236979">
    <property type="protein sequence ID" value="GAQ79403.1"/>
    <property type="molecule type" value="Genomic_DNA"/>
</dbReference>
<dbReference type="AlphaFoldDB" id="A0A0U9HHY0"/>
<accession>A0A0U9HHY0</accession>
<keyword evidence="1" id="KW-1133">Transmembrane helix</keyword>
<keyword evidence="3" id="KW-1185">Reference proteome</keyword>
<evidence type="ECO:0000256" key="1">
    <source>
        <dbReference type="SAM" id="Phobius"/>
    </source>
</evidence>
<dbReference type="Proteomes" id="UP000054558">
    <property type="component" value="Unassembled WGS sequence"/>
</dbReference>
<protein>
    <submittedName>
        <fullName evidence="2">Uncharacterized protein</fullName>
    </submittedName>
</protein>
<evidence type="ECO:0000313" key="3">
    <source>
        <dbReference type="Proteomes" id="UP000054558"/>
    </source>
</evidence>
<keyword evidence="1" id="KW-0472">Membrane</keyword>